<reference evidence="10 11" key="1">
    <citation type="submission" date="2017-05" db="EMBL/GenBank/DDBJ databases">
        <authorList>
            <person name="Varghese N."/>
            <person name="Submissions S."/>
        </authorList>
    </citation>
    <scope>NUCLEOTIDE SEQUENCE [LARGE SCALE GENOMIC DNA]</scope>
    <source>
        <strain evidence="10 11">DSM 29734</strain>
    </source>
</reference>
<dbReference type="InterPro" id="IPR050294">
    <property type="entry name" value="RnfB_subfamily"/>
</dbReference>
<dbReference type="Gene3D" id="3.30.70.20">
    <property type="match status" value="2"/>
</dbReference>
<dbReference type="PROSITE" id="PS51379">
    <property type="entry name" value="4FE4S_FER_2"/>
    <property type="match status" value="3"/>
</dbReference>
<dbReference type="EMBL" id="FXTY01000008">
    <property type="protein sequence ID" value="SMP32458.1"/>
    <property type="molecule type" value="Genomic_DNA"/>
</dbReference>
<feature type="domain" description="4Fe-4S ferredoxin-type" evidence="9">
    <location>
        <begin position="54"/>
        <end position="84"/>
    </location>
</feature>
<keyword evidence="1" id="KW-0813">Transport</keyword>
<dbReference type="CDD" id="cd16373">
    <property type="entry name" value="DMSOR_beta_like"/>
    <property type="match status" value="1"/>
</dbReference>
<keyword evidence="7" id="KW-0411">Iron-sulfur</keyword>
<keyword evidence="4" id="KW-0677">Repeat</keyword>
<keyword evidence="5" id="KW-0249">Electron transport</keyword>
<evidence type="ECO:0000256" key="3">
    <source>
        <dbReference type="ARBA" id="ARBA00022723"/>
    </source>
</evidence>
<keyword evidence="3" id="KW-0479">Metal-binding</keyword>
<comment type="caution">
    <text evidence="10">The sequence shown here is derived from an EMBL/GenBank/DDBJ whole genome shotgun (WGS) entry which is preliminary data.</text>
</comment>
<feature type="domain" description="4Fe-4S ferredoxin-type" evidence="9">
    <location>
        <begin position="134"/>
        <end position="170"/>
    </location>
</feature>
<keyword evidence="2" id="KW-0004">4Fe-4S</keyword>
<dbReference type="RefSeq" id="WP_283427482.1">
    <property type="nucleotide sequence ID" value="NZ_FXTY01000008.1"/>
</dbReference>
<gene>
    <name evidence="10" type="ORF">SAMN06265373_108185</name>
</gene>
<evidence type="ECO:0000259" key="9">
    <source>
        <dbReference type="PROSITE" id="PS51379"/>
    </source>
</evidence>
<dbReference type="PANTHER" id="PTHR42859">
    <property type="entry name" value="OXIDOREDUCTASE"/>
    <property type="match status" value="1"/>
</dbReference>
<dbReference type="PROSITE" id="PS51318">
    <property type="entry name" value="TAT"/>
    <property type="match status" value="1"/>
</dbReference>
<sequence length="276" mass="29558">MSATSTQPKSPARRRFLQDAARGTAGCAVAGMSLAWFVQDARALPDRAIRPPGALPEDDFLAACIRCGLCVRDCPYDTLVLAELGIDGAATGTPFFTARDVPCEMCEDIPCVVACPTGALDHELTDIDDSRMGLAVLIDQENCLNALGLRCDVCYRVCPVIDEAITLERRHNERSGHHAIFMPVVHSDHCTGCGKCEKSCVLPGEAAIKVLPIRVAQADQAEHYKRSWDENTPLVDEIIDLPDRLPGTGTDNLAAPGGFEPTFKLPQGATTGGVGQ</sequence>
<accession>A0ABY1PH28</accession>
<dbReference type="NCBIfam" id="NF007012">
    <property type="entry name" value="PRK09476.1"/>
    <property type="match status" value="1"/>
</dbReference>
<evidence type="ECO:0000313" key="10">
    <source>
        <dbReference type="EMBL" id="SMP32458.1"/>
    </source>
</evidence>
<organism evidence="10 11">
    <name type="scientific">Shimia sagamensis</name>
    <dbReference type="NCBI Taxonomy" id="1566352"/>
    <lineage>
        <taxon>Bacteria</taxon>
        <taxon>Pseudomonadati</taxon>
        <taxon>Pseudomonadota</taxon>
        <taxon>Alphaproteobacteria</taxon>
        <taxon>Rhodobacterales</taxon>
        <taxon>Roseobacteraceae</taxon>
    </lineage>
</organism>
<evidence type="ECO:0000256" key="5">
    <source>
        <dbReference type="ARBA" id="ARBA00022982"/>
    </source>
</evidence>
<dbReference type="SUPFAM" id="SSF54862">
    <property type="entry name" value="4Fe-4S ferredoxins"/>
    <property type="match status" value="1"/>
</dbReference>
<feature type="domain" description="4Fe-4S ferredoxin-type" evidence="9">
    <location>
        <begin position="181"/>
        <end position="200"/>
    </location>
</feature>
<protein>
    <submittedName>
        <fullName evidence="10">Periplasmic nitrate reductase subunit NapG</fullName>
    </submittedName>
</protein>
<dbReference type="PANTHER" id="PTHR42859:SF10">
    <property type="entry name" value="DIMETHYLSULFOXIDE REDUCTASE CHAIN B"/>
    <property type="match status" value="1"/>
</dbReference>
<evidence type="ECO:0000256" key="4">
    <source>
        <dbReference type="ARBA" id="ARBA00022737"/>
    </source>
</evidence>
<dbReference type="InterPro" id="IPR017900">
    <property type="entry name" value="4Fe4S_Fe_S_CS"/>
</dbReference>
<evidence type="ECO:0000256" key="8">
    <source>
        <dbReference type="SAM" id="MobiDB-lite"/>
    </source>
</evidence>
<evidence type="ECO:0000256" key="7">
    <source>
        <dbReference type="ARBA" id="ARBA00023014"/>
    </source>
</evidence>
<dbReference type="InterPro" id="IPR004494">
    <property type="entry name" value="MauM_NapG"/>
</dbReference>
<dbReference type="PROSITE" id="PS00198">
    <property type="entry name" value="4FE4S_FER_1"/>
    <property type="match status" value="1"/>
</dbReference>
<proteinExistence type="predicted"/>
<evidence type="ECO:0000313" key="11">
    <source>
        <dbReference type="Proteomes" id="UP001157961"/>
    </source>
</evidence>
<evidence type="ECO:0000256" key="6">
    <source>
        <dbReference type="ARBA" id="ARBA00023004"/>
    </source>
</evidence>
<dbReference type="Pfam" id="PF12838">
    <property type="entry name" value="Fer4_7"/>
    <property type="match status" value="2"/>
</dbReference>
<keyword evidence="11" id="KW-1185">Reference proteome</keyword>
<dbReference type="NCBIfam" id="TIGR00397">
    <property type="entry name" value="mauM_napG"/>
    <property type="match status" value="1"/>
</dbReference>
<dbReference type="InterPro" id="IPR017896">
    <property type="entry name" value="4Fe4S_Fe-S-bd"/>
</dbReference>
<keyword evidence="6" id="KW-0408">Iron</keyword>
<name>A0ABY1PH28_9RHOB</name>
<evidence type="ECO:0000256" key="2">
    <source>
        <dbReference type="ARBA" id="ARBA00022485"/>
    </source>
</evidence>
<dbReference type="InterPro" id="IPR006311">
    <property type="entry name" value="TAT_signal"/>
</dbReference>
<feature type="region of interest" description="Disordered" evidence="8">
    <location>
        <begin position="246"/>
        <end position="276"/>
    </location>
</feature>
<dbReference type="Proteomes" id="UP001157961">
    <property type="component" value="Unassembled WGS sequence"/>
</dbReference>
<evidence type="ECO:0000256" key="1">
    <source>
        <dbReference type="ARBA" id="ARBA00022448"/>
    </source>
</evidence>